<keyword evidence="3 6" id="KW-0812">Transmembrane</keyword>
<sequence length="264" mass="27589">MAALETATSADVAATSRVAAPSHRPTPLEWWGMPVFLLVVGTATYLWISSQDLDSIEARVLSRDVLVERTIEHIQLTLVSTVIVLLIAIPLGIVLSRRWARPAVPVVLGIANIGQGVPSIGLLAVIFVAFGSLGFTPVVIGLVAYSTLPILRNTLVGLQQVDPSLIKASRGMGMSPLGVLRRVELPLAVPVMFAGLRTALVINVGTATLATFFGAGGLGYVIFSGIGLNRDTILVVGVVLVSGLALLVSYLAGMAGRLLAPRGL</sequence>
<gene>
    <name evidence="8" type="ORF">EXE57_11320</name>
</gene>
<reference evidence="8 9" key="1">
    <citation type="submission" date="2019-03" db="EMBL/GenBank/DDBJ databases">
        <title>Three New Species of Nocardioides, Nocardioides euryhalodurans sp. nov., Nocardioides seonyuensis sp. nov. and Nocardioides eburneoflavus sp. nov., Iolated from Soil.</title>
        <authorList>
            <person name="Roh S.G."/>
            <person name="Lee C."/>
            <person name="Kim M.-K."/>
            <person name="Kim S.B."/>
        </authorList>
    </citation>
    <scope>NUCLEOTIDE SEQUENCE [LARGE SCALE GENOMIC DNA]</scope>
    <source>
        <strain evidence="8 9">MMS17-SY117</strain>
    </source>
</reference>
<evidence type="ECO:0000259" key="7">
    <source>
        <dbReference type="PROSITE" id="PS50928"/>
    </source>
</evidence>
<keyword evidence="5 6" id="KW-0472">Membrane</keyword>
<feature type="transmembrane region" description="Helical" evidence="6">
    <location>
        <begin position="200"/>
        <end position="226"/>
    </location>
</feature>
<feature type="transmembrane region" description="Helical" evidence="6">
    <location>
        <begin position="76"/>
        <end position="100"/>
    </location>
</feature>
<dbReference type="GO" id="GO:0055085">
    <property type="term" value="P:transmembrane transport"/>
    <property type="evidence" value="ECO:0007669"/>
    <property type="project" value="InterPro"/>
</dbReference>
<accession>A0A4P7GM13</accession>
<dbReference type="OrthoDB" id="9801163at2"/>
<dbReference type="InterPro" id="IPR051204">
    <property type="entry name" value="ABC_transp_perm/SBD"/>
</dbReference>
<dbReference type="CDD" id="cd06261">
    <property type="entry name" value="TM_PBP2"/>
    <property type="match status" value="1"/>
</dbReference>
<evidence type="ECO:0000256" key="3">
    <source>
        <dbReference type="ARBA" id="ARBA00022692"/>
    </source>
</evidence>
<feature type="transmembrane region" description="Helical" evidence="6">
    <location>
        <begin position="120"/>
        <end position="145"/>
    </location>
</feature>
<evidence type="ECO:0000256" key="4">
    <source>
        <dbReference type="ARBA" id="ARBA00022989"/>
    </source>
</evidence>
<evidence type="ECO:0000256" key="6">
    <source>
        <dbReference type="RuleBase" id="RU363032"/>
    </source>
</evidence>
<dbReference type="AlphaFoldDB" id="A0A4P7GM13"/>
<feature type="transmembrane region" description="Helical" evidence="6">
    <location>
        <begin position="30"/>
        <end position="48"/>
    </location>
</feature>
<dbReference type="Proteomes" id="UP000294894">
    <property type="component" value="Chromosome"/>
</dbReference>
<name>A0A4P7GM13_9ACTN</name>
<comment type="similarity">
    <text evidence="6">Belongs to the binding-protein-dependent transport system permease family.</text>
</comment>
<dbReference type="PANTHER" id="PTHR30177:SF4">
    <property type="entry name" value="OSMOPROTECTANT IMPORT PERMEASE PROTEIN OSMW"/>
    <property type="match status" value="1"/>
</dbReference>
<dbReference type="Pfam" id="PF00528">
    <property type="entry name" value="BPD_transp_1"/>
    <property type="match status" value="1"/>
</dbReference>
<organism evidence="8 9">
    <name type="scientific">Nocardioides euryhalodurans</name>
    <dbReference type="NCBI Taxonomy" id="2518370"/>
    <lineage>
        <taxon>Bacteria</taxon>
        <taxon>Bacillati</taxon>
        <taxon>Actinomycetota</taxon>
        <taxon>Actinomycetes</taxon>
        <taxon>Propionibacteriales</taxon>
        <taxon>Nocardioidaceae</taxon>
        <taxon>Nocardioides</taxon>
    </lineage>
</organism>
<comment type="subcellular location">
    <subcellularLocation>
        <location evidence="6">Cell membrane</location>
        <topology evidence="6">Multi-pass membrane protein</topology>
    </subcellularLocation>
    <subcellularLocation>
        <location evidence="1">Membrane</location>
        <topology evidence="1">Multi-pass membrane protein</topology>
    </subcellularLocation>
</comment>
<evidence type="ECO:0000256" key="5">
    <source>
        <dbReference type="ARBA" id="ARBA00023136"/>
    </source>
</evidence>
<proteinExistence type="inferred from homology"/>
<feature type="domain" description="ABC transmembrane type-1" evidence="7">
    <location>
        <begin position="70"/>
        <end position="252"/>
    </location>
</feature>
<keyword evidence="9" id="KW-1185">Reference proteome</keyword>
<dbReference type="RefSeq" id="WP_135077570.1">
    <property type="nucleotide sequence ID" value="NZ_CP038267.1"/>
</dbReference>
<dbReference type="GO" id="GO:0031460">
    <property type="term" value="P:glycine betaine transport"/>
    <property type="evidence" value="ECO:0007669"/>
    <property type="project" value="TreeGrafter"/>
</dbReference>
<dbReference type="InterPro" id="IPR035906">
    <property type="entry name" value="MetI-like_sf"/>
</dbReference>
<evidence type="ECO:0000256" key="1">
    <source>
        <dbReference type="ARBA" id="ARBA00004141"/>
    </source>
</evidence>
<keyword evidence="2 6" id="KW-0813">Transport</keyword>
<dbReference type="InterPro" id="IPR000515">
    <property type="entry name" value="MetI-like"/>
</dbReference>
<evidence type="ECO:0000256" key="2">
    <source>
        <dbReference type="ARBA" id="ARBA00022448"/>
    </source>
</evidence>
<protein>
    <submittedName>
        <fullName evidence="8">ABC transporter permease</fullName>
    </submittedName>
</protein>
<keyword evidence="4 6" id="KW-1133">Transmembrane helix</keyword>
<dbReference type="Gene3D" id="1.10.3720.10">
    <property type="entry name" value="MetI-like"/>
    <property type="match status" value="1"/>
</dbReference>
<dbReference type="EMBL" id="CP038267">
    <property type="protein sequence ID" value="QBR92797.1"/>
    <property type="molecule type" value="Genomic_DNA"/>
</dbReference>
<dbReference type="GO" id="GO:0005886">
    <property type="term" value="C:plasma membrane"/>
    <property type="evidence" value="ECO:0007669"/>
    <property type="project" value="UniProtKB-SubCell"/>
</dbReference>
<evidence type="ECO:0000313" key="9">
    <source>
        <dbReference type="Proteomes" id="UP000294894"/>
    </source>
</evidence>
<dbReference type="PANTHER" id="PTHR30177">
    <property type="entry name" value="GLYCINE BETAINE/L-PROLINE TRANSPORT SYSTEM PERMEASE PROTEIN PROW"/>
    <property type="match status" value="1"/>
</dbReference>
<dbReference type="PROSITE" id="PS50928">
    <property type="entry name" value="ABC_TM1"/>
    <property type="match status" value="1"/>
</dbReference>
<feature type="transmembrane region" description="Helical" evidence="6">
    <location>
        <begin position="232"/>
        <end position="252"/>
    </location>
</feature>
<evidence type="ECO:0000313" key="8">
    <source>
        <dbReference type="EMBL" id="QBR92797.1"/>
    </source>
</evidence>
<dbReference type="SUPFAM" id="SSF161098">
    <property type="entry name" value="MetI-like"/>
    <property type="match status" value="1"/>
</dbReference>
<dbReference type="KEGG" id="noy:EXE57_11320"/>